<feature type="domain" description="RNA polymerase sigma factor 70 region 4 type 2" evidence="6">
    <location>
        <begin position="53"/>
        <end position="101"/>
    </location>
</feature>
<comment type="similarity">
    <text evidence="1">Belongs to the sigma-70 factor family. ECF subfamily.</text>
</comment>
<protein>
    <submittedName>
        <fullName evidence="7">RNA polymerase ECF-type sigma factor</fullName>
    </submittedName>
</protein>
<dbReference type="GO" id="GO:0016987">
    <property type="term" value="F:sigma factor activity"/>
    <property type="evidence" value="ECO:0007669"/>
    <property type="project" value="UniProtKB-KW"/>
</dbReference>
<evidence type="ECO:0000256" key="4">
    <source>
        <dbReference type="ARBA" id="ARBA00023163"/>
    </source>
</evidence>
<keyword evidence="8" id="KW-1185">Reference proteome</keyword>
<feature type="region of interest" description="Disordered" evidence="5">
    <location>
        <begin position="1"/>
        <end position="20"/>
    </location>
</feature>
<proteinExistence type="inferred from homology"/>
<dbReference type="InterPro" id="IPR036388">
    <property type="entry name" value="WH-like_DNA-bd_sf"/>
</dbReference>
<dbReference type="EMBL" id="CP009110">
    <property type="protein sequence ID" value="AIJ25374.1"/>
    <property type="molecule type" value="Genomic_DNA"/>
</dbReference>
<dbReference type="eggNOG" id="COG1595">
    <property type="taxonomic scope" value="Bacteria"/>
</dbReference>
<dbReference type="SUPFAM" id="SSF88659">
    <property type="entry name" value="Sigma3 and sigma4 domains of RNA polymerase sigma factors"/>
    <property type="match status" value="1"/>
</dbReference>
<dbReference type="PATRIC" id="fig|1068978.7.peg.5671"/>
<gene>
    <name evidence="7" type="ORF">AMETH_5282</name>
</gene>
<dbReference type="Proteomes" id="UP000062973">
    <property type="component" value="Chromosome"/>
</dbReference>
<reference evidence="7 8" key="1">
    <citation type="submission" date="2014-07" db="EMBL/GenBank/DDBJ databases">
        <title>Whole Genome Sequence of the Amycolatopsis methanolica 239.</title>
        <authorList>
            <person name="Tang B."/>
        </authorList>
    </citation>
    <scope>NUCLEOTIDE SEQUENCE [LARGE SCALE GENOMIC DNA]</scope>
    <source>
        <strain evidence="7 8">239</strain>
    </source>
</reference>
<evidence type="ECO:0000259" key="6">
    <source>
        <dbReference type="Pfam" id="PF08281"/>
    </source>
</evidence>
<dbReference type="AlphaFoldDB" id="A0A076MWW5"/>
<dbReference type="HOGENOM" id="CLU_1871076_0_0_11"/>
<dbReference type="Pfam" id="PF08281">
    <property type="entry name" value="Sigma70_r4_2"/>
    <property type="match status" value="1"/>
</dbReference>
<dbReference type="GO" id="GO:0003677">
    <property type="term" value="F:DNA binding"/>
    <property type="evidence" value="ECO:0007669"/>
    <property type="project" value="InterPro"/>
</dbReference>
<evidence type="ECO:0000256" key="3">
    <source>
        <dbReference type="ARBA" id="ARBA00023082"/>
    </source>
</evidence>
<dbReference type="InterPro" id="IPR013249">
    <property type="entry name" value="RNA_pol_sigma70_r4_t2"/>
</dbReference>
<dbReference type="Gene3D" id="1.10.10.10">
    <property type="entry name" value="Winged helix-like DNA-binding domain superfamily/Winged helix DNA-binding domain"/>
    <property type="match status" value="1"/>
</dbReference>
<evidence type="ECO:0000256" key="5">
    <source>
        <dbReference type="SAM" id="MobiDB-lite"/>
    </source>
</evidence>
<accession>A0A076MWW5</accession>
<dbReference type="KEGG" id="amq:AMETH_5282"/>
<keyword evidence="2" id="KW-0805">Transcription regulation</keyword>
<dbReference type="GO" id="GO:0006352">
    <property type="term" value="P:DNA-templated transcription initiation"/>
    <property type="evidence" value="ECO:0007669"/>
    <property type="project" value="InterPro"/>
</dbReference>
<keyword evidence="3" id="KW-0731">Sigma factor</keyword>
<evidence type="ECO:0000313" key="7">
    <source>
        <dbReference type="EMBL" id="AIJ25374.1"/>
    </source>
</evidence>
<evidence type="ECO:0000256" key="2">
    <source>
        <dbReference type="ARBA" id="ARBA00023015"/>
    </source>
</evidence>
<evidence type="ECO:0000256" key="1">
    <source>
        <dbReference type="ARBA" id="ARBA00010641"/>
    </source>
</evidence>
<sequence length="136" mass="14928">MERRGRRALPMDLGPSSEHVVAGDAPRTDVAWLGPYPTGPDARAEQREAVELAFVAALQHLPGNQRAALVLFEVLGFSAAEIASILGTSAASVNSALERGVWCRRGSPRRPTRGCGRWRRTPGHWSGATRTRWWRC</sequence>
<evidence type="ECO:0000313" key="8">
    <source>
        <dbReference type="Proteomes" id="UP000062973"/>
    </source>
</evidence>
<dbReference type="STRING" id="1068978.AMETH_5282"/>
<dbReference type="InterPro" id="IPR013324">
    <property type="entry name" value="RNA_pol_sigma_r3/r4-like"/>
</dbReference>
<name>A0A076MWW5_AMYME</name>
<keyword evidence="4" id="KW-0804">Transcription</keyword>
<organism evidence="7 8">
    <name type="scientific">Amycolatopsis methanolica 239</name>
    <dbReference type="NCBI Taxonomy" id="1068978"/>
    <lineage>
        <taxon>Bacteria</taxon>
        <taxon>Bacillati</taxon>
        <taxon>Actinomycetota</taxon>
        <taxon>Actinomycetes</taxon>
        <taxon>Pseudonocardiales</taxon>
        <taxon>Pseudonocardiaceae</taxon>
        <taxon>Amycolatopsis</taxon>
        <taxon>Amycolatopsis methanolica group</taxon>
    </lineage>
</organism>